<protein>
    <submittedName>
        <fullName evidence="9">RagB/SusD family nutrient uptake outer membrane protein</fullName>
    </submittedName>
</protein>
<dbReference type="SUPFAM" id="SSF48452">
    <property type="entry name" value="TPR-like"/>
    <property type="match status" value="1"/>
</dbReference>
<dbReference type="OrthoDB" id="5694214at2"/>
<evidence type="ECO:0000256" key="6">
    <source>
        <dbReference type="SAM" id="MobiDB-lite"/>
    </source>
</evidence>
<dbReference type="InterPro" id="IPR012944">
    <property type="entry name" value="SusD_RagB_dom"/>
</dbReference>
<proteinExistence type="inferred from homology"/>
<evidence type="ECO:0000256" key="2">
    <source>
        <dbReference type="ARBA" id="ARBA00006275"/>
    </source>
</evidence>
<evidence type="ECO:0000256" key="1">
    <source>
        <dbReference type="ARBA" id="ARBA00004442"/>
    </source>
</evidence>
<evidence type="ECO:0000259" key="7">
    <source>
        <dbReference type="Pfam" id="PF07980"/>
    </source>
</evidence>
<dbReference type="Pfam" id="PF07980">
    <property type="entry name" value="SusD_RagB"/>
    <property type="match status" value="1"/>
</dbReference>
<feature type="domain" description="SusD-like N-terminal" evidence="8">
    <location>
        <begin position="83"/>
        <end position="202"/>
    </location>
</feature>
<organism evidence="9 10">
    <name type="scientific">Arachidicoccus ginsenosidivorans</name>
    <dbReference type="NCBI Taxonomy" id="496057"/>
    <lineage>
        <taxon>Bacteria</taxon>
        <taxon>Pseudomonadati</taxon>
        <taxon>Bacteroidota</taxon>
        <taxon>Chitinophagia</taxon>
        <taxon>Chitinophagales</taxon>
        <taxon>Chitinophagaceae</taxon>
        <taxon>Arachidicoccus</taxon>
    </lineage>
</organism>
<gene>
    <name evidence="9" type="ORF">FSB73_14435</name>
</gene>
<comment type="similarity">
    <text evidence="2">Belongs to the SusD family.</text>
</comment>
<dbReference type="EMBL" id="CP042434">
    <property type="protein sequence ID" value="QEC74297.1"/>
    <property type="molecule type" value="Genomic_DNA"/>
</dbReference>
<feature type="compositionally biased region" description="Basic and acidic residues" evidence="6">
    <location>
        <begin position="530"/>
        <end position="539"/>
    </location>
</feature>
<evidence type="ECO:0000313" key="10">
    <source>
        <dbReference type="Proteomes" id="UP000321291"/>
    </source>
</evidence>
<evidence type="ECO:0000256" key="3">
    <source>
        <dbReference type="ARBA" id="ARBA00022729"/>
    </source>
</evidence>
<dbReference type="InterPro" id="IPR033985">
    <property type="entry name" value="SusD-like_N"/>
</dbReference>
<dbReference type="Proteomes" id="UP000321291">
    <property type="component" value="Chromosome"/>
</dbReference>
<evidence type="ECO:0000256" key="4">
    <source>
        <dbReference type="ARBA" id="ARBA00023136"/>
    </source>
</evidence>
<evidence type="ECO:0000313" key="9">
    <source>
        <dbReference type="EMBL" id="QEC74297.1"/>
    </source>
</evidence>
<keyword evidence="3" id="KW-0732">Signal</keyword>
<comment type="subcellular location">
    <subcellularLocation>
        <location evidence="1">Cell outer membrane</location>
    </subcellularLocation>
</comment>
<accession>A0A5B8VRS7</accession>
<dbReference type="Gene3D" id="1.25.40.390">
    <property type="match status" value="1"/>
</dbReference>
<keyword evidence="5" id="KW-0998">Cell outer membrane</keyword>
<sequence>MALATVSCNKTLQEYNPGGLTAEAVYSTPEGFETLVNAAYSYQRWWYGKEEGYCLSEMGTDIWDAGQAAPDPGLTDYKNLQGADSYVEGLWEHLYAAVNVCNYGIQHIDAAGMDADTKKIRNAELHFLRAFYYWHIVETWGAAPMPTEATDGIQTTATKTSVDDIYTQIFADLKAAVVDLPSTTTDYGRATKPAAQAFLARMDITRGNYQDALDLANTVINDYNFKLVTNYADLWPMDKQDAAESNEVIYAVNYSTDLTLNDRQDDILFPDGHSRGGNNGHLDFLMKYDDLPGLQRSIEYGRPFVRFMPTKFLMNLYDLNNDSRFTGSFQTAWLCNNLASAPSGMGIGDTAVVVTNQVVSAGERAQKNYRIYDINDTYKSDGLVSDNLHFVQLSKFMDPTRSSVNEQVSARDVFVIRLPEMYLIAAEAELKLGNAQKAADYINVVRERAALPGKKAAMDIAASDVTIDFILDEYAREFAGEQMRWFLLKREGKLVSRVKADNPNAAVNIQSYHTLRPIPQSQLDAVTNPDDFKQNEGYQ</sequence>
<keyword evidence="4" id="KW-0472">Membrane</keyword>
<keyword evidence="10" id="KW-1185">Reference proteome</keyword>
<dbReference type="InterPro" id="IPR011990">
    <property type="entry name" value="TPR-like_helical_dom_sf"/>
</dbReference>
<reference evidence="9 10" key="1">
    <citation type="journal article" date="2017" name="Int. J. Syst. Evol. Microbiol.">
        <title>Arachidicoccus ginsenosidivorans sp. nov., with ginsenoside-converting activity isolated from ginseng cultivating soil.</title>
        <authorList>
            <person name="Siddiqi M.Z."/>
            <person name="Aslam Z."/>
            <person name="Im W.T."/>
        </authorList>
    </citation>
    <scope>NUCLEOTIDE SEQUENCE [LARGE SCALE GENOMIC DNA]</scope>
    <source>
        <strain evidence="9 10">Gsoil 809</strain>
    </source>
</reference>
<evidence type="ECO:0000256" key="5">
    <source>
        <dbReference type="ARBA" id="ARBA00023237"/>
    </source>
</evidence>
<feature type="region of interest" description="Disordered" evidence="6">
    <location>
        <begin position="520"/>
        <end position="539"/>
    </location>
</feature>
<name>A0A5B8VRS7_9BACT</name>
<feature type="domain" description="RagB/SusD" evidence="7">
    <location>
        <begin position="318"/>
        <end position="538"/>
    </location>
</feature>
<dbReference type="AlphaFoldDB" id="A0A5B8VRS7"/>
<dbReference type="Pfam" id="PF14322">
    <property type="entry name" value="SusD-like_3"/>
    <property type="match status" value="1"/>
</dbReference>
<evidence type="ECO:0000259" key="8">
    <source>
        <dbReference type="Pfam" id="PF14322"/>
    </source>
</evidence>
<dbReference type="GO" id="GO:0009279">
    <property type="term" value="C:cell outer membrane"/>
    <property type="evidence" value="ECO:0007669"/>
    <property type="project" value="UniProtKB-SubCell"/>
</dbReference>
<dbReference type="KEGG" id="agi:FSB73_14435"/>